<sequence>MFIFGFQPKSLEFLEKLIFIIFIVSQQLL</sequence>
<dbReference type="Proteomes" id="UP000747542">
    <property type="component" value="Unassembled WGS sequence"/>
</dbReference>
<dbReference type="AlphaFoldDB" id="A0A8J5MJF2"/>
<organism evidence="1 2">
    <name type="scientific">Homarus americanus</name>
    <name type="common">American lobster</name>
    <dbReference type="NCBI Taxonomy" id="6706"/>
    <lineage>
        <taxon>Eukaryota</taxon>
        <taxon>Metazoa</taxon>
        <taxon>Ecdysozoa</taxon>
        <taxon>Arthropoda</taxon>
        <taxon>Crustacea</taxon>
        <taxon>Multicrustacea</taxon>
        <taxon>Malacostraca</taxon>
        <taxon>Eumalacostraca</taxon>
        <taxon>Eucarida</taxon>
        <taxon>Decapoda</taxon>
        <taxon>Pleocyemata</taxon>
        <taxon>Astacidea</taxon>
        <taxon>Nephropoidea</taxon>
        <taxon>Nephropidae</taxon>
        <taxon>Homarus</taxon>
    </lineage>
</organism>
<keyword evidence="2" id="KW-1185">Reference proteome</keyword>
<accession>A0A8J5MJF2</accession>
<comment type="caution">
    <text evidence="1">The sequence shown here is derived from an EMBL/GenBank/DDBJ whole genome shotgun (WGS) entry which is preliminary data.</text>
</comment>
<reference evidence="1" key="1">
    <citation type="journal article" date="2021" name="Sci. Adv.">
        <title>The American lobster genome reveals insights on longevity, neural, and immune adaptations.</title>
        <authorList>
            <person name="Polinski J.M."/>
            <person name="Zimin A.V."/>
            <person name="Clark K.F."/>
            <person name="Kohn A.B."/>
            <person name="Sadowski N."/>
            <person name="Timp W."/>
            <person name="Ptitsyn A."/>
            <person name="Khanna P."/>
            <person name="Romanova D.Y."/>
            <person name="Williams P."/>
            <person name="Greenwood S.J."/>
            <person name="Moroz L.L."/>
            <person name="Walt D.R."/>
            <person name="Bodnar A.G."/>
        </authorList>
    </citation>
    <scope>NUCLEOTIDE SEQUENCE</scope>
    <source>
        <strain evidence="1">GMGI-L3</strain>
    </source>
</reference>
<evidence type="ECO:0000313" key="1">
    <source>
        <dbReference type="EMBL" id="KAG7153440.1"/>
    </source>
</evidence>
<evidence type="ECO:0000313" key="2">
    <source>
        <dbReference type="Proteomes" id="UP000747542"/>
    </source>
</evidence>
<proteinExistence type="predicted"/>
<dbReference type="EMBL" id="JAHLQT010046951">
    <property type="protein sequence ID" value="KAG7153440.1"/>
    <property type="molecule type" value="Genomic_DNA"/>
</dbReference>
<name>A0A8J5MJF2_HOMAM</name>
<protein>
    <submittedName>
        <fullName evidence="1">Uncharacterized protein</fullName>
    </submittedName>
</protein>
<gene>
    <name evidence="1" type="ORF">Hamer_G025823</name>
</gene>